<feature type="compositionally biased region" description="Polar residues" evidence="1">
    <location>
        <begin position="22"/>
        <end position="36"/>
    </location>
</feature>
<proteinExistence type="predicted"/>
<evidence type="ECO:0000256" key="1">
    <source>
        <dbReference type="SAM" id="MobiDB-lite"/>
    </source>
</evidence>
<evidence type="ECO:0000313" key="4">
    <source>
        <dbReference type="Proteomes" id="UP001205890"/>
    </source>
</evidence>
<feature type="compositionally biased region" description="Low complexity" evidence="1">
    <location>
        <begin position="86"/>
        <end position="116"/>
    </location>
</feature>
<dbReference type="RefSeq" id="WP_254744373.1">
    <property type="nucleotide sequence ID" value="NZ_JANCLU010000017.1"/>
</dbReference>
<feature type="compositionally biased region" description="Polar residues" evidence="1">
    <location>
        <begin position="63"/>
        <end position="85"/>
    </location>
</feature>
<feature type="transmembrane region" description="Helical" evidence="2">
    <location>
        <begin position="38"/>
        <end position="57"/>
    </location>
</feature>
<feature type="compositionally biased region" description="Basic and acidic residues" evidence="1">
    <location>
        <begin position="7"/>
        <end position="18"/>
    </location>
</feature>
<dbReference type="EMBL" id="JANCLU010000017">
    <property type="protein sequence ID" value="MCP8940066.1"/>
    <property type="molecule type" value="Genomic_DNA"/>
</dbReference>
<sequence length="129" mass="12950">MTYDPNDVNRRTVDEDYRSTGPAVTNTTVDSRPASNTGVIGAILGVLAVIAVIFFVWRGYDGSTTTNTSADANRSAVETTGSVQRPASPAGAPNTTSPSATAPAPAAPAPATTAPATTPPASPATPPKP</sequence>
<name>A0ABT1LF07_9HYPH</name>
<gene>
    <name evidence="3" type="ORF">NK718_16185</name>
</gene>
<comment type="caution">
    <text evidence="3">The sequence shown here is derived from an EMBL/GenBank/DDBJ whole genome shotgun (WGS) entry which is preliminary data.</text>
</comment>
<keyword evidence="2" id="KW-0812">Transmembrane</keyword>
<evidence type="ECO:0000313" key="3">
    <source>
        <dbReference type="EMBL" id="MCP8940066.1"/>
    </source>
</evidence>
<protein>
    <submittedName>
        <fullName evidence="3">Uncharacterized protein</fullName>
    </submittedName>
</protein>
<dbReference type="Proteomes" id="UP001205890">
    <property type="component" value="Unassembled WGS sequence"/>
</dbReference>
<keyword evidence="4" id="KW-1185">Reference proteome</keyword>
<reference evidence="3 4" key="1">
    <citation type="submission" date="2022-07" db="EMBL/GenBank/DDBJ databases">
        <authorList>
            <person name="Li W.-J."/>
            <person name="Deng Q.-Q."/>
        </authorList>
    </citation>
    <scope>NUCLEOTIDE SEQUENCE [LARGE SCALE GENOMIC DNA]</scope>
    <source>
        <strain evidence="3 4">SYSU M60028</strain>
    </source>
</reference>
<accession>A0ABT1LF07</accession>
<feature type="region of interest" description="Disordered" evidence="1">
    <location>
        <begin position="1"/>
        <end position="36"/>
    </location>
</feature>
<keyword evidence="2" id="KW-1133">Transmembrane helix</keyword>
<feature type="compositionally biased region" description="Pro residues" evidence="1">
    <location>
        <begin position="117"/>
        <end position="129"/>
    </location>
</feature>
<feature type="region of interest" description="Disordered" evidence="1">
    <location>
        <begin position="63"/>
        <end position="129"/>
    </location>
</feature>
<keyword evidence="2" id="KW-0472">Membrane</keyword>
<evidence type="ECO:0000256" key="2">
    <source>
        <dbReference type="SAM" id="Phobius"/>
    </source>
</evidence>
<organism evidence="3 4">
    <name type="scientific">Alsobacter ponti</name>
    <dbReference type="NCBI Taxonomy" id="2962936"/>
    <lineage>
        <taxon>Bacteria</taxon>
        <taxon>Pseudomonadati</taxon>
        <taxon>Pseudomonadota</taxon>
        <taxon>Alphaproteobacteria</taxon>
        <taxon>Hyphomicrobiales</taxon>
        <taxon>Alsobacteraceae</taxon>
        <taxon>Alsobacter</taxon>
    </lineage>
</organism>